<name>A0ABZ0P8W2_CERBT</name>
<feature type="compositionally biased region" description="Low complexity" evidence="1">
    <location>
        <begin position="225"/>
        <end position="238"/>
    </location>
</feature>
<feature type="domain" description="Globin-sensor" evidence="2">
    <location>
        <begin position="54"/>
        <end position="216"/>
    </location>
</feature>
<dbReference type="InterPro" id="IPR044398">
    <property type="entry name" value="Globin-sensor_dom"/>
</dbReference>
<evidence type="ECO:0000256" key="1">
    <source>
        <dbReference type="SAM" id="MobiDB-lite"/>
    </source>
</evidence>
<accession>A0ABZ0P8W2</accession>
<dbReference type="InterPro" id="IPR012292">
    <property type="entry name" value="Globin/Proto"/>
</dbReference>
<feature type="compositionally biased region" description="Polar residues" evidence="1">
    <location>
        <begin position="286"/>
        <end position="301"/>
    </location>
</feature>
<protein>
    <recommendedName>
        <fullName evidence="2">Globin-sensor domain-containing protein</fullName>
    </recommendedName>
</protein>
<dbReference type="Gene3D" id="1.10.490.10">
    <property type="entry name" value="Globins"/>
    <property type="match status" value="1"/>
</dbReference>
<organism evidence="3 4">
    <name type="scientific">Cercospora beticola</name>
    <name type="common">Sugarbeet leaf spot fungus</name>
    <dbReference type="NCBI Taxonomy" id="122368"/>
    <lineage>
        <taxon>Eukaryota</taxon>
        <taxon>Fungi</taxon>
        <taxon>Dikarya</taxon>
        <taxon>Ascomycota</taxon>
        <taxon>Pezizomycotina</taxon>
        <taxon>Dothideomycetes</taxon>
        <taxon>Dothideomycetidae</taxon>
        <taxon>Mycosphaerellales</taxon>
        <taxon>Mycosphaerellaceae</taxon>
        <taxon>Cercospora</taxon>
    </lineage>
</organism>
<dbReference type="PANTHER" id="PTHR42071">
    <property type="entry name" value="PROTOGLOBIN DOMAIN-CONTAINING PROTEIN"/>
    <property type="match status" value="1"/>
</dbReference>
<dbReference type="RefSeq" id="XP_065459703.1">
    <property type="nucleotide sequence ID" value="XM_065603631.1"/>
</dbReference>
<dbReference type="PANTHER" id="PTHR42071:SF1">
    <property type="entry name" value="GLOBIN-SENSOR DOMAIN-CONTAINING PROTEIN"/>
    <property type="match status" value="1"/>
</dbReference>
<evidence type="ECO:0000259" key="2">
    <source>
        <dbReference type="Pfam" id="PF11563"/>
    </source>
</evidence>
<feature type="region of interest" description="Disordered" evidence="1">
    <location>
        <begin position="225"/>
        <end position="303"/>
    </location>
</feature>
<reference evidence="3 4" key="1">
    <citation type="submission" date="2023-09" db="EMBL/GenBank/DDBJ databases">
        <title>Complete-Gapless Cercospora beticola genome.</title>
        <authorList>
            <person name="Wyatt N.A."/>
            <person name="Spanner R.E."/>
            <person name="Bolton M.D."/>
        </authorList>
    </citation>
    <scope>NUCLEOTIDE SEQUENCE [LARGE SCALE GENOMIC DNA]</scope>
    <source>
        <strain evidence="3">Cb09-40</strain>
    </source>
</reference>
<proteinExistence type="predicted"/>
<evidence type="ECO:0000313" key="4">
    <source>
        <dbReference type="Proteomes" id="UP001302367"/>
    </source>
</evidence>
<dbReference type="Proteomes" id="UP001302367">
    <property type="component" value="Chromosome 9"/>
</dbReference>
<keyword evidence="4" id="KW-1185">Reference proteome</keyword>
<dbReference type="Pfam" id="PF11563">
    <property type="entry name" value="Protoglobin"/>
    <property type="match status" value="1"/>
</dbReference>
<evidence type="ECO:0000313" key="3">
    <source>
        <dbReference type="EMBL" id="WPB08363.1"/>
    </source>
</evidence>
<sequence>MVELPKGMQHVDRRELLTSLPTRIQYLHQFLEFGSGSRDQRIIPAPMICADKRADDVEALVDGQKYIKMVIPAIVNMVYKKLLQHDITARVFSNRDSRIEEDPAVWMTEDSSTIQNRKMFLRWYLIKLNSDPTKFEYWEYLDKVGLMHVGRGRRNPLHVDYIFLGACLGYIQDSMVEAILYHPTLSMRRKIAIVKAVGKIIWIQNDLLAKWHTVEGAEYAEQLYQEEQQEQQQQQKQQSDLSGNEEQEGCLHGNKVLGNDDDGQKSFSSPANIGTPLAAVKEDSASTHTTSTNGSGKTSLGRSIDEVDIKEMRCPFSGMAIEQRAEMTRPTLKSILDETSMGHVSQSQQQPSGIPKLRLVKGEMLGKEILEKEPWGQDVGSPVG</sequence>
<dbReference type="GeneID" id="35435302"/>
<gene>
    <name evidence="3" type="ORF">RHO25_013029</name>
</gene>
<dbReference type="EMBL" id="CP134192">
    <property type="protein sequence ID" value="WPB08363.1"/>
    <property type="molecule type" value="Genomic_DNA"/>
</dbReference>